<proteinExistence type="predicted"/>
<accession>B9YC12</accession>
<dbReference type="Proteomes" id="UP000005950">
    <property type="component" value="Unassembled WGS sequence"/>
</dbReference>
<gene>
    <name evidence="1" type="ORF">HOLDEFILI_03369</name>
</gene>
<reference evidence="1 2" key="1">
    <citation type="submission" date="2008-12" db="EMBL/GenBank/DDBJ databases">
        <authorList>
            <person name="Fulton L."/>
            <person name="Clifton S."/>
            <person name="Fulton B."/>
            <person name="Xu J."/>
            <person name="Minx P."/>
            <person name="Pepin K.H."/>
            <person name="Johnson M."/>
            <person name="Bhonagiri V."/>
            <person name="Nash W.E."/>
            <person name="Mardis E.R."/>
            <person name="Wilson R.K."/>
        </authorList>
    </citation>
    <scope>NUCLEOTIDE SEQUENCE [LARGE SCALE GENOMIC DNA]</scope>
    <source>
        <strain evidence="1 2">DSM 12042</strain>
    </source>
</reference>
<protein>
    <submittedName>
        <fullName evidence="1">Uncharacterized protein</fullName>
    </submittedName>
</protein>
<organism evidence="1 2">
    <name type="scientific">Holdemania filiformis DSM 12042</name>
    <dbReference type="NCBI Taxonomy" id="545696"/>
    <lineage>
        <taxon>Bacteria</taxon>
        <taxon>Bacillati</taxon>
        <taxon>Bacillota</taxon>
        <taxon>Erysipelotrichia</taxon>
        <taxon>Erysipelotrichales</taxon>
        <taxon>Erysipelotrichaceae</taxon>
        <taxon>Holdemania</taxon>
    </lineage>
</organism>
<evidence type="ECO:0000313" key="1">
    <source>
        <dbReference type="EMBL" id="EEF66467.1"/>
    </source>
</evidence>
<dbReference type="HOGENOM" id="CLU_2973266_0_0_9"/>
<evidence type="ECO:0000313" key="2">
    <source>
        <dbReference type="Proteomes" id="UP000005950"/>
    </source>
</evidence>
<name>B9YC12_9FIRM</name>
<reference evidence="1 2" key="2">
    <citation type="submission" date="2009-02" db="EMBL/GenBank/DDBJ databases">
        <title>Draft genome sequence of Holdemania filiformis DSM 12042.</title>
        <authorList>
            <person name="Sudarsanam P."/>
            <person name="Ley R."/>
            <person name="Guruge J."/>
            <person name="Turnbaugh P.J."/>
            <person name="Mahowald M."/>
            <person name="Liep D."/>
            <person name="Gordon J."/>
        </authorList>
    </citation>
    <scope>NUCLEOTIDE SEQUENCE [LARGE SCALE GENOMIC DNA]</scope>
    <source>
        <strain evidence="1 2">DSM 12042</strain>
    </source>
</reference>
<dbReference type="AlphaFoldDB" id="B9YC12"/>
<comment type="caution">
    <text evidence="1">The sequence shown here is derived from an EMBL/GenBank/DDBJ whole genome shotgun (WGS) entry which is preliminary data.</text>
</comment>
<dbReference type="EMBL" id="ACCF01000211">
    <property type="protein sequence ID" value="EEF66467.1"/>
    <property type="molecule type" value="Genomic_DNA"/>
</dbReference>
<sequence length="58" mass="6548">MAKLEQNSFSTFLSRNSLAFVTPSQFSNKKAGKPPDLNSSDQTEFCLPVFISKFNVFR</sequence>